<dbReference type="PANTHER" id="PTHR11451:SF44">
    <property type="entry name" value="THREONINE--TRNA LIGASE, CHLOROPLASTIC_MITOCHONDRIAL 2"/>
    <property type="match status" value="1"/>
</dbReference>
<dbReference type="PANTHER" id="PTHR11451">
    <property type="entry name" value="THREONINE-TRNA LIGASE"/>
    <property type="match status" value="1"/>
</dbReference>
<dbReference type="EC" id="6.1.1.3" evidence="2"/>
<dbReference type="EMBL" id="LNQE01000448">
    <property type="protein sequence ID" value="KUG26517.1"/>
    <property type="molecule type" value="Genomic_DNA"/>
</dbReference>
<keyword evidence="7" id="KW-0067">ATP-binding</keyword>
<keyword evidence="9 12" id="KW-0030">Aminoacyl-tRNA synthetase</keyword>
<dbReference type="InterPro" id="IPR036621">
    <property type="entry name" value="Anticodon-bd_dom_sf"/>
</dbReference>
<accession>A0A0W8G085</accession>
<dbReference type="AlphaFoldDB" id="A0A0W8G085"/>
<evidence type="ECO:0000256" key="3">
    <source>
        <dbReference type="ARBA" id="ARBA00022598"/>
    </source>
</evidence>
<dbReference type="GO" id="GO:0005737">
    <property type="term" value="C:cytoplasm"/>
    <property type="evidence" value="ECO:0007669"/>
    <property type="project" value="InterPro"/>
</dbReference>
<dbReference type="InterPro" id="IPR047246">
    <property type="entry name" value="ThrRS_anticodon"/>
</dbReference>
<keyword evidence="4" id="KW-0479">Metal-binding</keyword>
<evidence type="ECO:0000313" key="12">
    <source>
        <dbReference type="EMBL" id="KUG26517.1"/>
    </source>
</evidence>
<evidence type="ECO:0000256" key="5">
    <source>
        <dbReference type="ARBA" id="ARBA00022741"/>
    </source>
</evidence>
<keyword evidence="3 12" id="KW-0436">Ligase</keyword>
<dbReference type="Gene3D" id="3.40.50.800">
    <property type="entry name" value="Anticodon-binding domain"/>
    <property type="match status" value="1"/>
</dbReference>
<evidence type="ECO:0000256" key="9">
    <source>
        <dbReference type="ARBA" id="ARBA00023146"/>
    </source>
</evidence>
<dbReference type="InterPro" id="IPR002320">
    <property type="entry name" value="Thr-tRNA-ligase_IIa"/>
</dbReference>
<comment type="similarity">
    <text evidence="1">Belongs to the class-II aminoacyl-tRNA synthetase family.</text>
</comment>
<feature type="domain" description="Aminoacyl-transfer RNA synthetases class-II family profile" evidence="11">
    <location>
        <begin position="1"/>
        <end position="182"/>
    </location>
</feature>
<comment type="caution">
    <text evidence="12">The sequence shown here is derived from an EMBL/GenBank/DDBJ whole genome shotgun (WGS) entry which is preliminary data.</text>
</comment>
<dbReference type="FunFam" id="3.30.930.10:FF:000002">
    <property type="entry name" value="Threonine--tRNA ligase"/>
    <property type="match status" value="1"/>
</dbReference>
<dbReference type="Gene3D" id="3.30.930.10">
    <property type="entry name" value="Bira Bifunctional Protein, Domain 2"/>
    <property type="match status" value="1"/>
</dbReference>
<reference evidence="12" key="1">
    <citation type="journal article" date="2015" name="Proc. Natl. Acad. Sci. U.S.A.">
        <title>Networks of energetic and metabolic interactions define dynamics in microbial communities.</title>
        <authorList>
            <person name="Embree M."/>
            <person name="Liu J.K."/>
            <person name="Al-Bassam M.M."/>
            <person name="Zengler K."/>
        </authorList>
    </citation>
    <scope>NUCLEOTIDE SEQUENCE</scope>
</reference>
<organism evidence="12">
    <name type="scientific">hydrocarbon metagenome</name>
    <dbReference type="NCBI Taxonomy" id="938273"/>
    <lineage>
        <taxon>unclassified sequences</taxon>
        <taxon>metagenomes</taxon>
        <taxon>ecological metagenomes</taxon>
    </lineage>
</organism>
<evidence type="ECO:0000256" key="1">
    <source>
        <dbReference type="ARBA" id="ARBA00008226"/>
    </source>
</evidence>
<dbReference type="SUPFAM" id="SSF55681">
    <property type="entry name" value="Class II aaRS and biotin synthetases"/>
    <property type="match status" value="1"/>
</dbReference>
<dbReference type="FunFam" id="3.40.50.800:FF:000001">
    <property type="entry name" value="Threonine--tRNA ligase"/>
    <property type="match status" value="1"/>
</dbReference>
<comment type="catalytic activity">
    <reaction evidence="10">
        <text>tRNA(Thr) + L-threonine + ATP = L-threonyl-tRNA(Thr) + AMP + diphosphate + H(+)</text>
        <dbReference type="Rhea" id="RHEA:24624"/>
        <dbReference type="Rhea" id="RHEA-COMP:9670"/>
        <dbReference type="Rhea" id="RHEA-COMP:9704"/>
        <dbReference type="ChEBI" id="CHEBI:15378"/>
        <dbReference type="ChEBI" id="CHEBI:30616"/>
        <dbReference type="ChEBI" id="CHEBI:33019"/>
        <dbReference type="ChEBI" id="CHEBI:57926"/>
        <dbReference type="ChEBI" id="CHEBI:78442"/>
        <dbReference type="ChEBI" id="CHEBI:78534"/>
        <dbReference type="ChEBI" id="CHEBI:456215"/>
        <dbReference type="EC" id="6.1.1.3"/>
    </reaction>
</comment>
<dbReference type="GO" id="GO:0005524">
    <property type="term" value="F:ATP binding"/>
    <property type="evidence" value="ECO:0007669"/>
    <property type="project" value="UniProtKB-KW"/>
</dbReference>
<keyword evidence="8" id="KW-0648">Protein biosynthesis</keyword>
<dbReference type="NCBIfam" id="TIGR00418">
    <property type="entry name" value="thrS"/>
    <property type="match status" value="1"/>
</dbReference>
<evidence type="ECO:0000256" key="7">
    <source>
        <dbReference type="ARBA" id="ARBA00022840"/>
    </source>
</evidence>
<dbReference type="InterPro" id="IPR002314">
    <property type="entry name" value="aa-tRNA-synt_IIb"/>
</dbReference>
<evidence type="ECO:0000256" key="2">
    <source>
        <dbReference type="ARBA" id="ARBA00013163"/>
    </source>
</evidence>
<proteinExistence type="inferred from homology"/>
<dbReference type="SUPFAM" id="SSF52954">
    <property type="entry name" value="Class II aaRS ABD-related"/>
    <property type="match status" value="1"/>
</dbReference>
<dbReference type="GO" id="GO:0006435">
    <property type="term" value="P:threonyl-tRNA aminoacylation"/>
    <property type="evidence" value="ECO:0007669"/>
    <property type="project" value="InterPro"/>
</dbReference>
<evidence type="ECO:0000256" key="6">
    <source>
        <dbReference type="ARBA" id="ARBA00022833"/>
    </source>
</evidence>
<dbReference type="PROSITE" id="PS50862">
    <property type="entry name" value="AA_TRNA_LIGASE_II"/>
    <property type="match status" value="1"/>
</dbReference>
<dbReference type="Pfam" id="PF00587">
    <property type="entry name" value="tRNA-synt_2b"/>
    <property type="match status" value="1"/>
</dbReference>
<dbReference type="PRINTS" id="PR01047">
    <property type="entry name" value="TRNASYNTHTHR"/>
</dbReference>
<evidence type="ECO:0000256" key="10">
    <source>
        <dbReference type="ARBA" id="ARBA00049515"/>
    </source>
</evidence>
<evidence type="ECO:0000256" key="4">
    <source>
        <dbReference type="ARBA" id="ARBA00022723"/>
    </source>
</evidence>
<sequence>MRWAELGTVYRYEKSGVLHGLLRVRGFTQDDAHIFCSQEQIEDEIIEVIRFCLFVWNSFGFKDLKYYVSTKPDKAVGEDKLWDLAIESLKKALDHMSLPYEIDEGGGAFYGPKIDIKVKDALNREWQMSTIQFDFNLPERFDMKYIGEDGKEHRPLMVHRALLGSLERFFGVLIEHYGGAFPTWLAPVQVAIVPVSEKFLNYANKVYDSLKKQGIFVELDKRNEKIGYKIRDWETQKAPYMLIVGEKEESNGTVSVRKHGQGDQGIVDLDKFISDINAEIKNKSINR</sequence>
<dbReference type="InterPro" id="IPR045864">
    <property type="entry name" value="aa-tRNA-synth_II/BPL/LPL"/>
</dbReference>
<evidence type="ECO:0000256" key="8">
    <source>
        <dbReference type="ARBA" id="ARBA00022917"/>
    </source>
</evidence>
<keyword evidence="5" id="KW-0547">Nucleotide-binding</keyword>
<protein>
    <recommendedName>
        <fullName evidence="2">threonine--tRNA ligase</fullName>
        <ecNumber evidence="2">6.1.1.3</ecNumber>
    </recommendedName>
</protein>
<dbReference type="GO" id="GO:0004829">
    <property type="term" value="F:threonine-tRNA ligase activity"/>
    <property type="evidence" value="ECO:0007669"/>
    <property type="project" value="UniProtKB-EC"/>
</dbReference>
<dbReference type="InterPro" id="IPR004154">
    <property type="entry name" value="Anticodon-bd"/>
</dbReference>
<gene>
    <name evidence="12" type="ORF">ASZ90_003635</name>
</gene>
<dbReference type="InterPro" id="IPR006195">
    <property type="entry name" value="aa-tRNA-synth_II"/>
</dbReference>
<keyword evidence="6" id="KW-0862">Zinc</keyword>
<name>A0A0W8G085_9ZZZZ</name>
<dbReference type="CDD" id="cd00860">
    <property type="entry name" value="ThrRS_anticodon"/>
    <property type="match status" value="1"/>
</dbReference>
<dbReference type="Pfam" id="PF03129">
    <property type="entry name" value="HGTP_anticodon"/>
    <property type="match status" value="1"/>
</dbReference>
<dbReference type="GO" id="GO:0046872">
    <property type="term" value="F:metal ion binding"/>
    <property type="evidence" value="ECO:0007669"/>
    <property type="project" value="UniProtKB-KW"/>
</dbReference>
<evidence type="ECO:0000259" key="11">
    <source>
        <dbReference type="PROSITE" id="PS50862"/>
    </source>
</evidence>